<keyword evidence="2" id="KW-0472">Membrane</keyword>
<feature type="compositionally biased region" description="Basic and acidic residues" evidence="1">
    <location>
        <begin position="27"/>
        <end position="49"/>
    </location>
</feature>
<evidence type="ECO:0000313" key="3">
    <source>
        <dbReference type="EMBL" id="GBN75485.1"/>
    </source>
</evidence>
<name>A0A4Y2RKR8_ARAVE</name>
<comment type="caution">
    <text evidence="3">The sequence shown here is derived from an EMBL/GenBank/DDBJ whole genome shotgun (WGS) entry which is preliminary data.</text>
</comment>
<keyword evidence="4" id="KW-1185">Reference proteome</keyword>
<evidence type="ECO:0000313" key="4">
    <source>
        <dbReference type="Proteomes" id="UP000499080"/>
    </source>
</evidence>
<proteinExistence type="predicted"/>
<dbReference type="EMBL" id="BGPR01017218">
    <property type="protein sequence ID" value="GBN75485.1"/>
    <property type="molecule type" value="Genomic_DNA"/>
</dbReference>
<sequence length="252" mass="28080">MTITTSQNIGDAEKEKFSKEYEEYKDKLEKQKEEYRKEHPDEAKRRDMEFNPDDAYETSQQRELQQIFQGQSSIFEILRGLHRKIDEVIGRQERALSMLSAVQTGGVPHGQGMPPPQVAAGGGLGRHEIEALLGGQREIVQSARDIKSFVTDIHQRTGQIISKQSDQGKPAGGGLAFEANALFNEVKESLNIVKRDIAAVAAKSQGGPCPVVQPVSCLTPAYFFIFMGLQLIVIIGYITYQSSKESQAKKFY</sequence>
<organism evidence="3 4">
    <name type="scientific">Araneus ventricosus</name>
    <name type="common">Orbweaver spider</name>
    <name type="synonym">Epeira ventricosa</name>
    <dbReference type="NCBI Taxonomy" id="182803"/>
    <lineage>
        <taxon>Eukaryota</taxon>
        <taxon>Metazoa</taxon>
        <taxon>Ecdysozoa</taxon>
        <taxon>Arthropoda</taxon>
        <taxon>Chelicerata</taxon>
        <taxon>Arachnida</taxon>
        <taxon>Araneae</taxon>
        <taxon>Araneomorphae</taxon>
        <taxon>Entelegynae</taxon>
        <taxon>Araneoidea</taxon>
        <taxon>Araneidae</taxon>
        <taxon>Araneus</taxon>
    </lineage>
</organism>
<feature type="region of interest" description="Disordered" evidence="1">
    <location>
        <begin position="27"/>
        <end position="59"/>
    </location>
</feature>
<dbReference type="AlphaFoldDB" id="A0A4Y2RKR8"/>
<keyword evidence="2" id="KW-0812">Transmembrane</keyword>
<feature type="transmembrane region" description="Helical" evidence="2">
    <location>
        <begin position="221"/>
        <end position="240"/>
    </location>
</feature>
<dbReference type="OrthoDB" id="10265193at2759"/>
<keyword evidence="2" id="KW-1133">Transmembrane helix</keyword>
<dbReference type="Proteomes" id="UP000499080">
    <property type="component" value="Unassembled WGS sequence"/>
</dbReference>
<reference evidence="3 4" key="1">
    <citation type="journal article" date="2019" name="Sci. Rep.">
        <title>Orb-weaving spider Araneus ventricosus genome elucidates the spidroin gene catalogue.</title>
        <authorList>
            <person name="Kono N."/>
            <person name="Nakamura H."/>
            <person name="Ohtoshi R."/>
            <person name="Moran D.A.P."/>
            <person name="Shinohara A."/>
            <person name="Yoshida Y."/>
            <person name="Fujiwara M."/>
            <person name="Mori M."/>
            <person name="Tomita M."/>
            <person name="Arakawa K."/>
        </authorList>
    </citation>
    <scope>NUCLEOTIDE SEQUENCE [LARGE SCALE GENOMIC DNA]</scope>
</reference>
<accession>A0A4Y2RKR8</accession>
<gene>
    <name evidence="3" type="primary">Lman1_0</name>
    <name evidence="3" type="ORF">AVEN_28627_1</name>
</gene>
<evidence type="ECO:0000256" key="2">
    <source>
        <dbReference type="SAM" id="Phobius"/>
    </source>
</evidence>
<protein>
    <submittedName>
        <fullName evidence="3">Protein ERGIC-53</fullName>
    </submittedName>
</protein>
<evidence type="ECO:0000256" key="1">
    <source>
        <dbReference type="SAM" id="MobiDB-lite"/>
    </source>
</evidence>